<gene>
    <name evidence="3" type="ORF">PCOR1329_LOCUS68867</name>
</gene>
<dbReference type="PANTHER" id="PTHR31042:SF8">
    <property type="entry name" value="CORE-2_I-BRANCHING BETA-1,6-N-ACETYLGLUCOSAMINYLTRANSFERASE FAMILY PROTEIN"/>
    <property type="match status" value="1"/>
</dbReference>
<keyword evidence="2" id="KW-0732">Signal</keyword>
<dbReference type="Proteomes" id="UP001189429">
    <property type="component" value="Unassembled WGS sequence"/>
</dbReference>
<dbReference type="EMBL" id="CAUYUJ010019007">
    <property type="protein sequence ID" value="CAK0887981.1"/>
    <property type="molecule type" value="Genomic_DNA"/>
</dbReference>
<reference evidence="3" key="1">
    <citation type="submission" date="2023-10" db="EMBL/GenBank/DDBJ databases">
        <authorList>
            <person name="Chen Y."/>
            <person name="Shah S."/>
            <person name="Dougan E. K."/>
            <person name="Thang M."/>
            <person name="Chan C."/>
        </authorList>
    </citation>
    <scope>NUCLEOTIDE SEQUENCE [LARGE SCALE GENOMIC DNA]</scope>
</reference>
<dbReference type="PANTHER" id="PTHR31042">
    <property type="entry name" value="CORE-2/I-BRANCHING BETA-1,6-N-ACETYLGLUCOSAMINYLTRANSFERASE FAMILY PROTEIN-RELATED"/>
    <property type="match status" value="1"/>
</dbReference>
<dbReference type="InterPro" id="IPR044174">
    <property type="entry name" value="BC10-like"/>
</dbReference>
<feature type="signal peptide" evidence="2">
    <location>
        <begin position="1"/>
        <end position="18"/>
    </location>
</feature>
<feature type="compositionally biased region" description="Low complexity" evidence="1">
    <location>
        <begin position="157"/>
        <end position="166"/>
    </location>
</feature>
<keyword evidence="4" id="KW-1185">Reference proteome</keyword>
<feature type="region of interest" description="Disordered" evidence="1">
    <location>
        <begin position="34"/>
        <end position="58"/>
    </location>
</feature>
<accession>A0ABN9WSB0</accession>
<protein>
    <recommendedName>
        <fullName evidence="5">Protein xylosyltransferase</fullName>
    </recommendedName>
</protein>
<name>A0ABN9WSB0_9DINO</name>
<comment type="caution">
    <text evidence="3">The sequence shown here is derived from an EMBL/GenBank/DDBJ whole genome shotgun (WGS) entry which is preliminary data.</text>
</comment>
<feature type="region of interest" description="Disordered" evidence="1">
    <location>
        <begin position="139"/>
        <end position="167"/>
    </location>
</feature>
<evidence type="ECO:0000313" key="3">
    <source>
        <dbReference type="EMBL" id="CAK0887981.1"/>
    </source>
</evidence>
<feature type="chain" id="PRO_5046805815" description="Protein xylosyltransferase" evidence="2">
    <location>
        <begin position="19"/>
        <end position="563"/>
    </location>
</feature>
<feature type="compositionally biased region" description="Pro residues" evidence="1">
    <location>
        <begin position="145"/>
        <end position="156"/>
    </location>
</feature>
<evidence type="ECO:0008006" key="5">
    <source>
        <dbReference type="Google" id="ProtNLM"/>
    </source>
</evidence>
<evidence type="ECO:0000256" key="2">
    <source>
        <dbReference type="SAM" id="SignalP"/>
    </source>
</evidence>
<organism evidence="3 4">
    <name type="scientific">Prorocentrum cordatum</name>
    <dbReference type="NCBI Taxonomy" id="2364126"/>
    <lineage>
        <taxon>Eukaryota</taxon>
        <taxon>Sar</taxon>
        <taxon>Alveolata</taxon>
        <taxon>Dinophyceae</taxon>
        <taxon>Prorocentrales</taxon>
        <taxon>Prorocentraceae</taxon>
        <taxon>Prorocentrum</taxon>
    </lineage>
</organism>
<sequence>MALARPLAAALLAARCRALEVHVGPAYPEQLGGLGAAAAHPPRDVPSQGGPSVEGRGTMTKMSRDLVDADLGRDALRALKGDSGRGVEQMFASVDPKPCVSSNICSLFREKTGVPFWASRRVQGDESLTPHPITLDLREPAQTSIPPPHPPPPLLMSPPAEALSPSPSMPLFPPSCPSSGPPVDPMSLQRGEVVQNATASSAAKLAGQMSADAQLGDCLVNGDSSDHGRASGSANPGVFNRPKTREMQALQDSEQWAKLPLREQAEAGQKVKAAFLMFANDRINNEHIWIYWLDQAGKSGLDFSMYIHAYGVAPRGNSTWRRRGSPSLARYLVHQQVRTTWCQMWEAQMLLLEKALADSANTHFLMVSSDSVPVKPLSFIYSELSSKPLSRFCSDDYWRKPWPRAETWSVLWRGDAALFVENKEFSRKHFRRDCEEETAWYFPLLARWGEHGGKAAVDRECIMFSNWKDGEKACKEEWAVNADRCNCPKLRSGEKTPANFKHPVIYRRVPAAGFEELVRSPFWFARKITDGALTEELKDMLHENFTKESLVQPPKRSRRHFFR</sequence>
<evidence type="ECO:0000256" key="1">
    <source>
        <dbReference type="SAM" id="MobiDB-lite"/>
    </source>
</evidence>
<evidence type="ECO:0000313" key="4">
    <source>
        <dbReference type="Proteomes" id="UP001189429"/>
    </source>
</evidence>
<proteinExistence type="predicted"/>